<organism evidence="2 3">
    <name type="scientific">Idiomarina aquatica</name>
    <dbReference type="NCBI Taxonomy" id="1327752"/>
    <lineage>
        <taxon>Bacteria</taxon>
        <taxon>Pseudomonadati</taxon>
        <taxon>Pseudomonadota</taxon>
        <taxon>Gammaproteobacteria</taxon>
        <taxon>Alteromonadales</taxon>
        <taxon>Idiomarinaceae</taxon>
        <taxon>Idiomarina</taxon>
    </lineage>
</organism>
<keyword evidence="3" id="KW-1185">Reference proteome</keyword>
<name>A0A4V3CMM8_9GAMM</name>
<dbReference type="AlphaFoldDB" id="A0A4V3CMM8"/>
<proteinExistence type="predicted"/>
<evidence type="ECO:0000313" key="3">
    <source>
        <dbReference type="Proteomes" id="UP000295531"/>
    </source>
</evidence>
<comment type="caution">
    <text evidence="2">The sequence shown here is derived from an EMBL/GenBank/DDBJ whole genome shotgun (WGS) entry which is preliminary data.</text>
</comment>
<evidence type="ECO:0000259" key="1">
    <source>
        <dbReference type="Pfam" id="PF09722"/>
    </source>
</evidence>
<dbReference type="EMBL" id="SNXI01000015">
    <property type="protein sequence ID" value="TDP30762.1"/>
    <property type="molecule type" value="Genomic_DNA"/>
</dbReference>
<reference evidence="2 3" key="1">
    <citation type="submission" date="2019-03" db="EMBL/GenBank/DDBJ databases">
        <title>Freshwater and sediment microbial communities from various areas in North America, analyzing microbe dynamics in response to fracking.</title>
        <authorList>
            <person name="Lamendella R."/>
        </authorList>
    </citation>
    <scope>NUCLEOTIDE SEQUENCE [LARGE SCALE GENOMIC DNA]</scope>
    <source>
        <strain evidence="2 3">18_TX</strain>
    </source>
</reference>
<accession>A0A4V3CMM8</accession>
<dbReference type="InterPro" id="IPR024467">
    <property type="entry name" value="Xre/MbcA/ParS-like_toxin-bd"/>
</dbReference>
<protein>
    <submittedName>
        <fullName evidence="2">Uncharacterized protein DUF2384</fullName>
    </submittedName>
</protein>
<dbReference type="Pfam" id="PF09722">
    <property type="entry name" value="Xre_MbcA_ParS_C"/>
    <property type="match status" value="1"/>
</dbReference>
<dbReference type="Proteomes" id="UP000295531">
    <property type="component" value="Unassembled WGS sequence"/>
</dbReference>
<gene>
    <name evidence="2" type="ORF">DEU29_11545</name>
</gene>
<dbReference type="OrthoDB" id="8595277at2"/>
<feature type="domain" description="Antitoxin Xre/MbcA/ParS-like toxin-binding" evidence="1">
    <location>
        <begin position="14"/>
        <end position="55"/>
    </location>
</feature>
<evidence type="ECO:0000313" key="2">
    <source>
        <dbReference type="EMBL" id="TDP30762.1"/>
    </source>
</evidence>
<sequence>MIGGFLNLWFELKRFFEDDLQLLIEWLETPIPVLDGEAPVTFINTFIGRNKIREIALEMQYGEFC</sequence>